<evidence type="ECO:0000256" key="12">
    <source>
        <dbReference type="ARBA" id="ARBA00048418"/>
    </source>
</evidence>
<comment type="caution">
    <text evidence="14">The sequence shown here is derived from an EMBL/GenBank/DDBJ whole genome shotgun (WGS) entry which is preliminary data.</text>
</comment>
<evidence type="ECO:0000256" key="5">
    <source>
        <dbReference type="ARBA" id="ARBA00022679"/>
    </source>
</evidence>
<keyword evidence="15" id="KW-1185">Reference proteome</keyword>
<sequence length="468" mass="55073">MSDPTGGDKPMKVSAEQEKSETEQKSDKKEEKEKNPISMKSMSDWATQFEDDQLQNAYLEINQLEERRPVELTVNELQEIVDSGGGCGYEEHEHHHENNRRFFSPPLQYQRNACVRDLIFSYSKRMVLSKLAVLGCGELSLECFLMHDFPRLSIERIYSVDLSHSSLLKGIHNFRKKLETDLNMIESTHKFPVFHELFLGSILDLDSRIADADVIVSTEVIEHMTLEDATKFAETVLLKYQPRIFIMSTPNTEYNRVFNPVEEGQPPFRHADHHFEFNRDEFFTWVYKLMEKTNEAYEFEIEYVGEIRGYEYLEGATQFVTFWKTENAAKEKLEKVEIEGKNFKLVASDILPFGLRQLVFGKITEQLINFLNEMSYEKMDEMRDPEMPNWWMISRAEITKRAKLPEFLFKNGFITEDIIFNIVVLGMRHTVKYGNYENDFKFAFSRPEKIQLLINDIKRYQKMHLQDG</sequence>
<dbReference type="EMBL" id="LIAE01008766">
    <property type="protein sequence ID" value="PAV72542.1"/>
    <property type="molecule type" value="Genomic_DNA"/>
</dbReference>
<feature type="region of interest" description="Disordered" evidence="13">
    <location>
        <begin position="1"/>
        <end position="40"/>
    </location>
</feature>
<reference evidence="14 15" key="1">
    <citation type="journal article" date="2017" name="Curr. Biol.">
        <title>Genome architecture and evolution of a unichromosomal asexual nematode.</title>
        <authorList>
            <person name="Fradin H."/>
            <person name="Zegar C."/>
            <person name="Gutwein M."/>
            <person name="Lucas J."/>
            <person name="Kovtun M."/>
            <person name="Corcoran D."/>
            <person name="Baugh L.R."/>
            <person name="Kiontke K."/>
            <person name="Gunsalus K."/>
            <person name="Fitch D.H."/>
            <person name="Piano F."/>
        </authorList>
    </citation>
    <scope>NUCLEOTIDE SEQUENCE [LARGE SCALE GENOMIC DNA]</scope>
    <source>
        <strain evidence="14">PF1309</strain>
    </source>
</reference>
<dbReference type="PANTHER" id="PTHR21404:SF3">
    <property type="entry name" value="SMALL RNA 2'-O-METHYLTRANSFERASE"/>
    <property type="match status" value="1"/>
</dbReference>
<dbReference type="PANTHER" id="PTHR21404">
    <property type="entry name" value="HEN1"/>
    <property type="match status" value="1"/>
</dbReference>
<evidence type="ECO:0000313" key="15">
    <source>
        <dbReference type="Proteomes" id="UP000218231"/>
    </source>
</evidence>
<dbReference type="GO" id="GO:0001510">
    <property type="term" value="P:RNA methylation"/>
    <property type="evidence" value="ECO:0007669"/>
    <property type="project" value="InterPro"/>
</dbReference>
<keyword evidence="9" id="KW-0694">RNA-binding</keyword>
<keyword evidence="7" id="KW-0479">Metal-binding</keyword>
<dbReference type="AlphaFoldDB" id="A0A2A2KF89"/>
<evidence type="ECO:0000256" key="2">
    <source>
        <dbReference type="ARBA" id="ARBA00009026"/>
    </source>
</evidence>
<dbReference type="Gene3D" id="3.40.50.150">
    <property type="entry name" value="Vaccinia Virus protein VP39"/>
    <property type="match status" value="1"/>
</dbReference>
<dbReference type="SUPFAM" id="SSF53335">
    <property type="entry name" value="S-adenosyl-L-methionine-dependent methyltransferases"/>
    <property type="match status" value="1"/>
</dbReference>
<evidence type="ECO:0000256" key="10">
    <source>
        <dbReference type="ARBA" id="ARBA00023158"/>
    </source>
</evidence>
<evidence type="ECO:0000313" key="14">
    <source>
        <dbReference type="EMBL" id="PAV72542.1"/>
    </source>
</evidence>
<evidence type="ECO:0000256" key="1">
    <source>
        <dbReference type="ARBA" id="ARBA00001946"/>
    </source>
</evidence>
<comment type="similarity">
    <text evidence="2">Belongs to the methyltransferase superfamily. HEN1 family.</text>
</comment>
<keyword evidence="6" id="KW-0949">S-adenosyl-L-methionine</keyword>
<evidence type="ECO:0000256" key="9">
    <source>
        <dbReference type="ARBA" id="ARBA00022884"/>
    </source>
</evidence>
<name>A0A2A2KF89_9BILA</name>
<comment type="cofactor">
    <cofactor evidence="1">
        <name>Mg(2+)</name>
        <dbReference type="ChEBI" id="CHEBI:18420"/>
    </cofactor>
</comment>
<evidence type="ECO:0000256" key="11">
    <source>
        <dbReference type="ARBA" id="ARBA00035025"/>
    </source>
</evidence>
<feature type="compositionally biased region" description="Basic and acidic residues" evidence="13">
    <location>
        <begin position="9"/>
        <end position="35"/>
    </location>
</feature>
<dbReference type="OrthoDB" id="2154311at2759"/>
<keyword evidence="8" id="KW-0460">Magnesium</keyword>
<dbReference type="GO" id="GO:0046872">
    <property type="term" value="F:metal ion binding"/>
    <property type="evidence" value="ECO:0007669"/>
    <property type="project" value="UniProtKB-KW"/>
</dbReference>
<organism evidence="14 15">
    <name type="scientific">Diploscapter pachys</name>
    <dbReference type="NCBI Taxonomy" id="2018661"/>
    <lineage>
        <taxon>Eukaryota</taxon>
        <taxon>Metazoa</taxon>
        <taxon>Ecdysozoa</taxon>
        <taxon>Nematoda</taxon>
        <taxon>Chromadorea</taxon>
        <taxon>Rhabditida</taxon>
        <taxon>Rhabditina</taxon>
        <taxon>Rhabditomorpha</taxon>
        <taxon>Rhabditoidea</taxon>
        <taxon>Rhabditidae</taxon>
        <taxon>Diploscapter</taxon>
    </lineage>
</organism>
<evidence type="ECO:0000256" key="6">
    <source>
        <dbReference type="ARBA" id="ARBA00022691"/>
    </source>
</evidence>
<keyword evidence="10" id="KW-0943">RNA-mediated gene silencing</keyword>
<dbReference type="GO" id="GO:0005737">
    <property type="term" value="C:cytoplasm"/>
    <property type="evidence" value="ECO:0007669"/>
    <property type="project" value="TreeGrafter"/>
</dbReference>
<evidence type="ECO:0000256" key="4">
    <source>
        <dbReference type="ARBA" id="ARBA00022603"/>
    </source>
</evidence>
<dbReference type="GO" id="GO:0003723">
    <property type="term" value="F:RNA binding"/>
    <property type="evidence" value="ECO:0007669"/>
    <property type="project" value="UniProtKB-KW"/>
</dbReference>
<evidence type="ECO:0000256" key="7">
    <source>
        <dbReference type="ARBA" id="ARBA00022723"/>
    </source>
</evidence>
<accession>A0A2A2KF89</accession>
<dbReference type="GO" id="GO:0030422">
    <property type="term" value="P:siRNA processing"/>
    <property type="evidence" value="ECO:0007669"/>
    <property type="project" value="TreeGrafter"/>
</dbReference>
<keyword evidence="4" id="KW-0489">Methyltransferase</keyword>
<proteinExistence type="inferred from homology"/>
<dbReference type="EC" id="2.1.1.386" evidence="11"/>
<dbReference type="STRING" id="2018661.A0A2A2KF89"/>
<protein>
    <recommendedName>
        <fullName evidence="3">Small RNA 2'-O-methyltransferase</fullName>
        <ecNumber evidence="11">2.1.1.386</ecNumber>
    </recommendedName>
</protein>
<gene>
    <name evidence="14" type="ORF">WR25_25227</name>
</gene>
<evidence type="ECO:0000256" key="13">
    <source>
        <dbReference type="SAM" id="MobiDB-lite"/>
    </source>
</evidence>
<evidence type="ECO:0000256" key="8">
    <source>
        <dbReference type="ARBA" id="ARBA00022842"/>
    </source>
</evidence>
<dbReference type="Proteomes" id="UP000218231">
    <property type="component" value="Unassembled WGS sequence"/>
</dbReference>
<dbReference type="GO" id="GO:0090486">
    <property type="term" value="F:small RNA 2'-O-methyltransferase activity"/>
    <property type="evidence" value="ECO:0007669"/>
    <property type="project" value="UniProtKB-EC"/>
</dbReference>
<dbReference type="GO" id="GO:0034587">
    <property type="term" value="P:piRNA processing"/>
    <property type="evidence" value="ECO:0007669"/>
    <property type="project" value="TreeGrafter"/>
</dbReference>
<evidence type="ECO:0000256" key="3">
    <source>
        <dbReference type="ARBA" id="ARBA00021330"/>
    </source>
</evidence>
<comment type="catalytic activity">
    <reaction evidence="12">
        <text>small RNA 3'-end nucleotide + S-adenosyl-L-methionine = small RNA 3'-end 2'-O-methylnucleotide + S-adenosyl-L-homocysteine + H(+)</text>
        <dbReference type="Rhea" id="RHEA:37887"/>
        <dbReference type="Rhea" id="RHEA-COMP:10415"/>
        <dbReference type="Rhea" id="RHEA-COMP:10416"/>
        <dbReference type="ChEBI" id="CHEBI:15378"/>
        <dbReference type="ChEBI" id="CHEBI:57856"/>
        <dbReference type="ChEBI" id="CHEBI:59789"/>
        <dbReference type="ChEBI" id="CHEBI:74896"/>
        <dbReference type="ChEBI" id="CHEBI:74898"/>
        <dbReference type="EC" id="2.1.1.386"/>
    </reaction>
</comment>
<dbReference type="InterPro" id="IPR026610">
    <property type="entry name" value="Hen1"/>
</dbReference>
<dbReference type="InterPro" id="IPR029063">
    <property type="entry name" value="SAM-dependent_MTases_sf"/>
</dbReference>
<keyword evidence="5" id="KW-0808">Transferase</keyword>
<dbReference type="GO" id="GO:0005634">
    <property type="term" value="C:nucleus"/>
    <property type="evidence" value="ECO:0007669"/>
    <property type="project" value="TreeGrafter"/>
</dbReference>